<name>A0A832GN24_9BACT</name>
<organism evidence="1">
    <name type="scientific">Caldimicrobium thiodismutans</name>
    <dbReference type="NCBI Taxonomy" id="1653476"/>
    <lineage>
        <taxon>Bacteria</taxon>
        <taxon>Pseudomonadati</taxon>
        <taxon>Thermodesulfobacteriota</taxon>
        <taxon>Thermodesulfobacteria</taxon>
        <taxon>Thermodesulfobacteriales</taxon>
        <taxon>Thermodesulfobacteriaceae</taxon>
        <taxon>Caldimicrobium</taxon>
    </lineage>
</organism>
<protein>
    <submittedName>
        <fullName evidence="1">Uncharacterized protein</fullName>
    </submittedName>
</protein>
<reference evidence="1" key="1">
    <citation type="journal article" date="2020" name="mSystems">
        <title>Genome- and Community-Level Interaction Insights into Carbon Utilization and Element Cycling Functions of Hydrothermarchaeota in Hydrothermal Sediment.</title>
        <authorList>
            <person name="Zhou Z."/>
            <person name="Liu Y."/>
            <person name="Xu W."/>
            <person name="Pan J."/>
            <person name="Luo Z.H."/>
            <person name="Li M."/>
        </authorList>
    </citation>
    <scope>NUCLEOTIDE SEQUENCE [LARGE SCALE GENOMIC DNA]</scope>
    <source>
        <strain evidence="1">SpSt-605</strain>
    </source>
</reference>
<sequence>MEICKDAPSEKEVIERLYSLFLGKGYPLEALHKEVRIAFSLADLSFEIFLPLVVKKEKPLLITYYEPSLRGLSCAERPLISIARLFFDPPPYFAILTNLQNYINIEVPSQKITKGGKEIIPTFEVFNNYTPTTAKPFKRDLEEKILALYLSGG</sequence>
<proteinExistence type="predicted"/>
<gene>
    <name evidence="1" type="ORF">ENT73_01065</name>
</gene>
<evidence type="ECO:0000313" key="1">
    <source>
        <dbReference type="EMBL" id="HGV54664.1"/>
    </source>
</evidence>
<dbReference type="AlphaFoldDB" id="A0A832GN24"/>
<comment type="caution">
    <text evidence="1">The sequence shown here is derived from an EMBL/GenBank/DDBJ whole genome shotgun (WGS) entry which is preliminary data.</text>
</comment>
<accession>A0A832GN24</accession>
<dbReference type="EMBL" id="DSZU01000020">
    <property type="protein sequence ID" value="HGV54664.1"/>
    <property type="molecule type" value="Genomic_DNA"/>
</dbReference>